<dbReference type="InterPro" id="IPR048954">
    <property type="entry name" value="PorZ_N"/>
</dbReference>
<gene>
    <name evidence="4" type="ORF">K1I41_03405</name>
</gene>
<dbReference type="NCBIfam" id="TIGR04183">
    <property type="entry name" value="Por_Secre_tail"/>
    <property type="match status" value="1"/>
</dbReference>
<reference evidence="4 5" key="1">
    <citation type="submission" date="2021-07" db="EMBL/GenBank/DDBJ databases">
        <title>Flavobacterium WSW3-B6 sp.nov, isolated from seaweed.</title>
        <authorList>
            <person name="Muhammad N."/>
            <person name="Ho H."/>
            <person name="Lee Y.-J."/>
            <person name="Nguyen T."/>
            <person name="Ho J."/>
            <person name="Kim S.-G."/>
        </authorList>
    </citation>
    <scope>NUCLEOTIDE SEQUENCE [LARGE SCALE GENOMIC DNA]</scope>
    <source>
        <strain evidence="4 5">WSW3-B6</strain>
    </source>
</reference>
<dbReference type="InterPro" id="IPR015943">
    <property type="entry name" value="WD40/YVTN_repeat-like_dom_sf"/>
</dbReference>
<keyword evidence="1 2" id="KW-0732">Signal</keyword>
<dbReference type="SUPFAM" id="SSF50998">
    <property type="entry name" value="Quinoprotein alcohol dehydrogenase-like"/>
    <property type="match status" value="1"/>
</dbReference>
<protein>
    <submittedName>
        <fullName evidence="4">T9SS type A sorting domain-containing protein</fullName>
    </submittedName>
</protein>
<evidence type="ECO:0000256" key="2">
    <source>
        <dbReference type="SAM" id="SignalP"/>
    </source>
</evidence>
<dbReference type="Pfam" id="PF07494">
    <property type="entry name" value="Reg_prop"/>
    <property type="match status" value="1"/>
</dbReference>
<sequence>MKRLAPLYFLLFTCAIFAQNAQQWVGHFSYTSVQDMTQSSGRMYAAAESAMFSKSVITNELRTITSVDGLKPETITAIHYSAEFNRTLVGSDNGLLIIVNADNSIVNKIDIVEEAIVQPSKKRINHIYEHEGKAYISCDFGIAVFDIASLEFGDTYFLGSNGAEIAVIQASVLNGYLYAATASNGIRKGLLANPNLNDFSQWTQEFGGAWSGIATFGNTLFGADTAGNVFRLIGGSPFPFTFTGATAVDFRAANGYLVVTTASRITVFDEDFTQVLQLNNLPGEDVVFTCATVVSGRIFIGTQENGVIESFIENISIRENITPNGPLRSSIFSIEKTRNALWAVFGGYDFQFIPDFSQKGISKFTNEGWFNIPFEDVLGALSLTDVAVNPNDESKVFVASYDKGLLELQDDVPIELYDESNSPLQNQQAVAGFDNLRVNSLAYDANGGLWMTNDLTESPLRVFRNGNWTSYSFVDEVDDPISNKYQKMIIDRNGTKWIPSINSGLIAFNETQGNKFIVIGDDDFGNLPNIYVKAVAIDNSNRLWIGTSAGLRVLSGIDRFLTEDVLTTNAIIIEEDGLAQELLFEQDITDIEIDGSNNKWIATGSAGAFLVSPDGQNTIFHFTKQNSPLPSNTINDMAIDPETGDVFFATDRGMVAYKGTATAAEDDLSNVFVYPNPVRPGFEGEVKISGLIDNANIKITDIEGNLVHETTSEGGTVLWDTTAFGKYKVASGVYMIFIASEDATETKVKKVMIVR</sequence>
<keyword evidence="5" id="KW-1185">Reference proteome</keyword>
<dbReference type="Proteomes" id="UP000825381">
    <property type="component" value="Chromosome"/>
</dbReference>
<feature type="domain" description="PorZ N-terminal beta-propeller" evidence="3">
    <location>
        <begin position="44"/>
        <end position="203"/>
    </location>
</feature>
<accession>A0ABX8V7Z3</accession>
<dbReference type="SUPFAM" id="SSF63829">
    <property type="entry name" value="Calcium-dependent phosphotriesterase"/>
    <property type="match status" value="2"/>
</dbReference>
<dbReference type="Pfam" id="PF21544">
    <property type="entry name" value="PorZ_N_b_propeller"/>
    <property type="match status" value="1"/>
</dbReference>
<feature type="chain" id="PRO_5046327469" evidence="2">
    <location>
        <begin position="19"/>
        <end position="755"/>
    </location>
</feature>
<dbReference type="InterPro" id="IPR026444">
    <property type="entry name" value="Secre_tail"/>
</dbReference>
<dbReference type="RefSeq" id="WP_220641283.1">
    <property type="nucleotide sequence ID" value="NZ_CP080429.1"/>
</dbReference>
<evidence type="ECO:0000313" key="4">
    <source>
        <dbReference type="EMBL" id="QYJ68945.1"/>
    </source>
</evidence>
<evidence type="ECO:0000259" key="3">
    <source>
        <dbReference type="Pfam" id="PF21544"/>
    </source>
</evidence>
<organism evidence="4 5">
    <name type="scientific">Flavobacterium litorale</name>
    <dbReference type="NCBI Taxonomy" id="2856519"/>
    <lineage>
        <taxon>Bacteria</taxon>
        <taxon>Pseudomonadati</taxon>
        <taxon>Bacteroidota</taxon>
        <taxon>Flavobacteriia</taxon>
        <taxon>Flavobacteriales</taxon>
        <taxon>Flavobacteriaceae</taxon>
        <taxon>Flavobacterium</taxon>
    </lineage>
</organism>
<dbReference type="InterPro" id="IPR011047">
    <property type="entry name" value="Quinoprotein_ADH-like_sf"/>
</dbReference>
<dbReference type="Gene3D" id="2.130.10.10">
    <property type="entry name" value="YVTN repeat-like/Quinoprotein amine dehydrogenase"/>
    <property type="match status" value="1"/>
</dbReference>
<feature type="signal peptide" evidence="2">
    <location>
        <begin position="1"/>
        <end position="18"/>
    </location>
</feature>
<evidence type="ECO:0000313" key="5">
    <source>
        <dbReference type="Proteomes" id="UP000825381"/>
    </source>
</evidence>
<dbReference type="InterPro" id="IPR011110">
    <property type="entry name" value="Reg_prop"/>
</dbReference>
<proteinExistence type="predicted"/>
<dbReference type="EMBL" id="CP080429">
    <property type="protein sequence ID" value="QYJ68945.1"/>
    <property type="molecule type" value="Genomic_DNA"/>
</dbReference>
<evidence type="ECO:0000256" key="1">
    <source>
        <dbReference type="ARBA" id="ARBA00022729"/>
    </source>
</evidence>
<name>A0ABX8V7Z3_9FLAO</name>